<dbReference type="AlphaFoldDB" id="A0A1X9NA22"/>
<reference evidence="5 6" key="1">
    <citation type="submission" date="2016-11" db="EMBL/GenBank/DDBJ databases">
        <title>Trade-off between light-utilization and light-protection in marine flavobacteria.</title>
        <authorList>
            <person name="Kumagai Y."/>
        </authorList>
    </citation>
    <scope>NUCLEOTIDE SEQUENCE [LARGE SCALE GENOMIC DNA]</scope>
    <source>
        <strain evidence="5 6">NBRC 107125</strain>
    </source>
</reference>
<sequence length="185" mass="21274">MYALQPLGYHPKESNWQDYHHFTSSQLPGKVRPWLLDRGSLTQRLIKSSKGQFKVQVLSQQWQRPRLSEATLLGLQHREMAIIREVALLCAGQPWVFARSVIPASSLVGRLRRLRKFNDSSLGEMLFRDPSMRRYPFQIAAIDGQSPQLPASMQASGQLWGRRCRFELAARPIMVSEIFLPDFIP</sequence>
<evidence type="ECO:0000256" key="4">
    <source>
        <dbReference type="HAMAP-Rule" id="MF_01632"/>
    </source>
</evidence>
<dbReference type="EC" id="4.1.3.40" evidence="4"/>
<evidence type="ECO:0000256" key="2">
    <source>
        <dbReference type="ARBA" id="ARBA00022688"/>
    </source>
</evidence>
<evidence type="ECO:0000313" key="5">
    <source>
        <dbReference type="EMBL" id="ARN73914.1"/>
    </source>
</evidence>
<dbReference type="PANTHER" id="PTHR38683:SF1">
    <property type="entry name" value="CHORISMATE PYRUVATE-LYASE"/>
    <property type="match status" value="1"/>
</dbReference>
<dbReference type="GO" id="GO:0005829">
    <property type="term" value="C:cytosol"/>
    <property type="evidence" value="ECO:0007669"/>
    <property type="project" value="TreeGrafter"/>
</dbReference>
<evidence type="ECO:0000256" key="3">
    <source>
        <dbReference type="ARBA" id="ARBA00023239"/>
    </source>
</evidence>
<comment type="subcellular location">
    <subcellularLocation>
        <location evidence="4">Cytoplasm</location>
    </subcellularLocation>
</comment>
<keyword evidence="4" id="KW-0670">Pyruvate</keyword>
<dbReference type="GO" id="GO:0006744">
    <property type="term" value="P:ubiquinone biosynthetic process"/>
    <property type="evidence" value="ECO:0007669"/>
    <property type="project" value="UniProtKB-UniRule"/>
</dbReference>
<dbReference type="EMBL" id="CP019343">
    <property type="protein sequence ID" value="ARN73914.1"/>
    <property type="molecule type" value="Genomic_DNA"/>
</dbReference>
<dbReference type="InterPro" id="IPR028978">
    <property type="entry name" value="Chorismate_lyase_/UTRA_dom_sf"/>
</dbReference>
<protein>
    <recommendedName>
        <fullName evidence="4">Probable chorismate pyruvate-lyase</fullName>
        <shortName evidence="4">CL</shortName>
        <shortName evidence="4">CPL</shortName>
        <ecNumber evidence="4">4.1.3.40</ecNumber>
    </recommendedName>
</protein>
<dbReference type="Gene3D" id="3.40.1410.10">
    <property type="entry name" value="Chorismate lyase-like"/>
    <property type="match status" value="1"/>
</dbReference>
<dbReference type="HAMAP" id="MF_01632">
    <property type="entry name" value="UbiC"/>
    <property type="match status" value="1"/>
</dbReference>
<dbReference type="GO" id="GO:0042866">
    <property type="term" value="P:pyruvate biosynthetic process"/>
    <property type="evidence" value="ECO:0007669"/>
    <property type="project" value="UniProtKB-UniRule"/>
</dbReference>
<organism evidence="5 6">
    <name type="scientific">Oceanicoccus sagamiensis</name>
    <dbReference type="NCBI Taxonomy" id="716816"/>
    <lineage>
        <taxon>Bacteria</taxon>
        <taxon>Pseudomonadati</taxon>
        <taxon>Pseudomonadota</taxon>
        <taxon>Gammaproteobacteria</taxon>
        <taxon>Cellvibrionales</taxon>
        <taxon>Spongiibacteraceae</taxon>
        <taxon>Oceanicoccus</taxon>
    </lineage>
</organism>
<feature type="binding site" evidence="4">
    <location>
        <position position="84"/>
    </location>
    <ligand>
        <name>substrate</name>
    </ligand>
</feature>
<dbReference type="RefSeq" id="WP_169713943.1">
    <property type="nucleotide sequence ID" value="NZ_CP019343.1"/>
</dbReference>
<dbReference type="Pfam" id="PF04345">
    <property type="entry name" value="Chor_lyase"/>
    <property type="match status" value="1"/>
</dbReference>
<dbReference type="PANTHER" id="PTHR38683">
    <property type="entry name" value="CHORISMATE PYRUVATE-LYASE"/>
    <property type="match status" value="1"/>
</dbReference>
<feature type="binding site" evidence="4">
    <location>
        <position position="177"/>
    </location>
    <ligand>
        <name>substrate</name>
    </ligand>
</feature>
<dbReference type="STRING" id="716816.BST96_07170"/>
<comment type="similarity">
    <text evidence="4">Belongs to the UbiC family.</text>
</comment>
<dbReference type="KEGG" id="osg:BST96_07170"/>
<evidence type="ECO:0000313" key="6">
    <source>
        <dbReference type="Proteomes" id="UP000193450"/>
    </source>
</evidence>
<gene>
    <name evidence="4" type="primary">ubiC</name>
    <name evidence="5" type="ORF">BST96_07170</name>
</gene>
<comment type="caution">
    <text evidence="4">Lacks conserved residue(s) required for the propagation of feature annotation.</text>
</comment>
<keyword evidence="6" id="KW-1185">Reference proteome</keyword>
<keyword evidence="2 4" id="KW-0831">Ubiquinone biosynthesis</keyword>
<feature type="binding site" evidence="4">
    <location>
        <position position="122"/>
    </location>
    <ligand>
        <name>substrate</name>
    </ligand>
</feature>
<dbReference type="Proteomes" id="UP000193450">
    <property type="component" value="Chromosome"/>
</dbReference>
<name>A0A1X9NA22_9GAMM</name>
<dbReference type="SUPFAM" id="SSF64288">
    <property type="entry name" value="Chorismate lyase-like"/>
    <property type="match status" value="1"/>
</dbReference>
<comment type="pathway">
    <text evidence="4">Cofactor biosynthesis; ubiquinone biosynthesis.</text>
</comment>
<proteinExistence type="inferred from homology"/>
<keyword evidence="3 4" id="KW-0456">Lyase</keyword>
<dbReference type="GO" id="GO:0008813">
    <property type="term" value="F:chorismate lyase activity"/>
    <property type="evidence" value="ECO:0007669"/>
    <property type="project" value="UniProtKB-UniRule"/>
</dbReference>
<dbReference type="InterPro" id="IPR007440">
    <property type="entry name" value="Chorismate--pyruvate_lyase"/>
</dbReference>
<comment type="catalytic activity">
    <reaction evidence="4">
        <text>chorismate = 4-hydroxybenzoate + pyruvate</text>
        <dbReference type="Rhea" id="RHEA:16505"/>
        <dbReference type="ChEBI" id="CHEBI:15361"/>
        <dbReference type="ChEBI" id="CHEBI:17879"/>
        <dbReference type="ChEBI" id="CHEBI:29748"/>
        <dbReference type="EC" id="4.1.3.40"/>
    </reaction>
</comment>
<accession>A0A1X9NA22</accession>
<evidence type="ECO:0000256" key="1">
    <source>
        <dbReference type="ARBA" id="ARBA00022490"/>
    </source>
</evidence>
<comment type="function">
    <text evidence="4">Removes the pyruvyl group from chorismate, with concomitant aromatization of the ring, to provide 4-hydroxybenzoate (4HB) for the ubiquinone pathway.</text>
</comment>
<keyword evidence="1 4" id="KW-0963">Cytoplasm</keyword>
<dbReference type="UniPathway" id="UPA00232"/>